<gene>
    <name evidence="2" type="ordered locus">PA0356</name>
</gene>
<keyword evidence="1" id="KW-0175">Coiled coil</keyword>
<protein>
    <submittedName>
        <fullName evidence="2">Uncharacterized protein</fullName>
    </submittedName>
</protein>
<name>B1V9R9_PHYAS</name>
<sequence length="195" mass="22933">MHQKDPFKGLFFDFLTQTTNNNASAEKQINIKTKEKNKMNTNTKPQILNHPDSSKIFKDFNKKLHKMAIPVSQRPILVGCFLIALLGNVNISNNNTTLKNNIIIAIKNKLEKMEHHKRQEILTHYDRLLTNETWTSQKEGILLGDIFTFSRTKIKLEPEKEYFQITVQSNGQGIIPRWQKKISRPYFYQRKKYKI</sequence>
<evidence type="ECO:0000256" key="1">
    <source>
        <dbReference type="SAM" id="Coils"/>
    </source>
</evidence>
<proteinExistence type="predicted"/>
<dbReference type="AlphaFoldDB" id="B1V9R9"/>
<accession>B1V9R9</accession>
<reference evidence="2 3" key="1">
    <citation type="journal article" date="2008" name="J. Bacteriol.">
        <title>Comparative genome analysis of 'Candidatus Phytoplasma australiense' (subgroup tuf-Australia I; rp-A) and 'Ca. Phytoplasma asteris' strains OY-M and AY-WB.</title>
        <authorList>
            <person name="Tran-Nguyen L.T."/>
            <person name="Kube M."/>
            <person name="Schneider B."/>
            <person name="Reinhardt R."/>
            <person name="Gibb K.S."/>
        </authorList>
    </citation>
    <scope>NUCLEOTIDE SEQUENCE [LARGE SCALE GENOMIC DNA]</scope>
</reference>
<organism evidence="2 3">
    <name type="scientific">Phytoplasma australiense</name>
    <dbReference type="NCBI Taxonomy" id="59748"/>
    <lineage>
        <taxon>Bacteria</taxon>
        <taxon>Bacillati</taxon>
        <taxon>Mycoplasmatota</taxon>
        <taxon>Mollicutes</taxon>
        <taxon>Acholeplasmatales</taxon>
        <taxon>Acholeplasmataceae</taxon>
        <taxon>Candidatus Phytoplasma</taxon>
        <taxon>16SrXII (Stolbur group)</taxon>
    </lineage>
</organism>
<dbReference type="Proteomes" id="UP000008323">
    <property type="component" value="Chromosome"/>
</dbReference>
<dbReference type="eggNOG" id="COG0286">
    <property type="taxonomic scope" value="Bacteria"/>
</dbReference>
<dbReference type="STRING" id="59748.PA0356"/>
<evidence type="ECO:0000313" key="2">
    <source>
        <dbReference type="EMBL" id="CAM11691.1"/>
    </source>
</evidence>
<dbReference type="EMBL" id="AM422018">
    <property type="protein sequence ID" value="CAM11691.1"/>
    <property type="molecule type" value="Genomic_DNA"/>
</dbReference>
<dbReference type="KEGG" id="pal:PA0356"/>
<evidence type="ECO:0000313" key="3">
    <source>
        <dbReference type="Proteomes" id="UP000008323"/>
    </source>
</evidence>
<feature type="coiled-coil region" evidence="1">
    <location>
        <begin position="15"/>
        <end position="42"/>
    </location>
</feature>